<dbReference type="EMBL" id="JACBZM010000001">
    <property type="protein sequence ID" value="NYI43776.1"/>
    <property type="molecule type" value="Genomic_DNA"/>
</dbReference>
<dbReference type="AlphaFoldDB" id="A0A7Y9ZEZ4"/>
<evidence type="ECO:0000313" key="2">
    <source>
        <dbReference type="Proteomes" id="UP000562045"/>
    </source>
</evidence>
<name>A0A7Y9ZEZ4_9ACTN</name>
<reference evidence="1 2" key="1">
    <citation type="submission" date="2020-07" db="EMBL/GenBank/DDBJ databases">
        <title>Sequencing the genomes of 1000 actinobacteria strains.</title>
        <authorList>
            <person name="Klenk H.-P."/>
        </authorList>
    </citation>
    <scope>NUCLEOTIDE SEQUENCE [LARGE SCALE GENOMIC DNA]</scope>
    <source>
        <strain evidence="1 2">DSM 15131</strain>
    </source>
</reference>
<organism evidence="1 2">
    <name type="scientific">Nocardioides aromaticivorans</name>
    <dbReference type="NCBI Taxonomy" id="200618"/>
    <lineage>
        <taxon>Bacteria</taxon>
        <taxon>Bacillati</taxon>
        <taxon>Actinomycetota</taxon>
        <taxon>Actinomycetes</taxon>
        <taxon>Propionibacteriales</taxon>
        <taxon>Nocardioidaceae</taxon>
        <taxon>Nocardioides</taxon>
    </lineage>
</organism>
<evidence type="ECO:0000313" key="1">
    <source>
        <dbReference type="EMBL" id="NYI43776.1"/>
    </source>
</evidence>
<dbReference type="Proteomes" id="UP000562045">
    <property type="component" value="Unassembled WGS sequence"/>
</dbReference>
<comment type="caution">
    <text evidence="1">The sequence shown here is derived from an EMBL/GenBank/DDBJ whole genome shotgun (WGS) entry which is preliminary data.</text>
</comment>
<protein>
    <submittedName>
        <fullName evidence="1">Uncharacterized protein</fullName>
    </submittedName>
</protein>
<dbReference type="RefSeq" id="WP_179647856.1">
    <property type="nucleotide sequence ID" value="NZ_JACBZM010000001.1"/>
</dbReference>
<proteinExistence type="predicted"/>
<gene>
    <name evidence="1" type="ORF">BJ993_000856</name>
</gene>
<accession>A0A7Y9ZEZ4</accession>
<sequence length="350" mass="37062">MGLVVGSIVALALVVGLGVAGFLYFTGRLGIGPLSAADKDAAKAIADGVEKPAWASDGDVDCAVDDLVHEHRSGELEKRGLVDRKGDDWTYTGEWRSEDANAYYESLLDCTGDWAKQVGAEWKLDDTGCLDDIGTTTMAAWFAQDLLTLGSGKDGAEEDRAKAVEALDKCYLKTPPAPEATPTAGYRSVTFTFADTSAEGDVTINTGGAGNWTPLTGTSVSVETEEGGARGCVDAQAVTTYPWGSTAEAEEQFCGTAKPKRIWWKKKARCTIEPGCYSFVLHYEGFKDFASITAKYTSNGGDCLATSGRCSDTITAAIGGRGTVVTWSFPGSYRGSFVARVGNLKSKLPN</sequence>